<evidence type="ECO:0000256" key="1">
    <source>
        <dbReference type="ARBA" id="ARBA00000085"/>
    </source>
</evidence>
<evidence type="ECO:0000256" key="5">
    <source>
        <dbReference type="ARBA" id="ARBA00022777"/>
    </source>
</evidence>
<keyword evidence="4" id="KW-0808">Transferase</keyword>
<dbReference type="InterPro" id="IPR004358">
    <property type="entry name" value="Sig_transdc_His_kin-like_C"/>
</dbReference>
<sequence length="745" mass="83457">MADDIFMDKFIFDILPIANTQSGPDESSPQFSGIISDMFGIDKVEIHSAKKIEGSSSSLLGYVINTRKPYIDNQLSEYSAFPEMILQRNNGYSSCAAIPIIASGKVIGVLEMLSKVQGKFTEDLIKKLTLGLTIMGFSLAYKSEAARSVKLASYFDSSFGAPMPQFIISSEGSIIKFNKEALLHFAKVQTGSKFDEAIGASFKEIVNSSEKRNPVKVNIPVNNEIRNFEVKVSKVSSTAFHMAFTDRTALNKFEKIMALVNESPDVCIMFSDKNLYIKEIVGTFGKLPVSMNELMSGQNLLNFSAQDKFLESLKKVLEKGAQETSFGELNLLLLNGLQIHVHYSITRINDGYVILVVDSDNEKLVENAKSNLDDFVNATSDPVISVDNLGYIKKVNLSAERILGYNREELNGKEIKSIYKENEILDRDIAYVRNGGKIDGTYVNLIKKDQSLMPAVHSIRSINESGNADYIILLKELETKQMIERQEEYLRALDTRIKRSESVGQLKSQFISDIAHELKTPLTNIMGFTKLLYDGEFGEIPEEQKEYLKTILDESDRLMFIIMQVLDAAKLDARRVKLDLTEISMTELYNNPSIRALEESATNKGLAFDWIVSYDTPIVQADLSRIIQVFTNLIGNAIKFTEKGGIKVNIYKKSRNTIACEVIDTGIGIGEEDKRKIFRKFYQASKKNLTIQNGAGTGLGLAITKEIVSLHHGKIKFESELGKGSKFWFTIPIKQNPNRKSRPQE</sequence>
<dbReference type="Proteomes" id="UP000332487">
    <property type="component" value="Unassembled WGS sequence"/>
</dbReference>
<dbReference type="SMART" id="SM00387">
    <property type="entry name" value="HATPase_c"/>
    <property type="match status" value="1"/>
</dbReference>
<dbReference type="NCBIfam" id="TIGR00229">
    <property type="entry name" value="sensory_box"/>
    <property type="match status" value="1"/>
</dbReference>
<gene>
    <name evidence="9" type="ORF">UNLARM2_0237</name>
</gene>
<evidence type="ECO:0000259" key="7">
    <source>
        <dbReference type="PROSITE" id="PS50109"/>
    </source>
</evidence>
<evidence type="ECO:0000313" key="9">
    <source>
        <dbReference type="EMBL" id="EET90383.1"/>
    </source>
</evidence>
<protein>
    <recommendedName>
        <fullName evidence="2">histidine kinase</fullName>
        <ecNumber evidence="2">2.7.13.3</ecNumber>
    </recommendedName>
</protein>
<dbReference type="Pfam" id="PF13185">
    <property type="entry name" value="GAF_2"/>
    <property type="match status" value="1"/>
</dbReference>
<dbReference type="SUPFAM" id="SSF55785">
    <property type="entry name" value="PYP-like sensor domain (PAS domain)"/>
    <property type="match status" value="1"/>
</dbReference>
<dbReference type="AlphaFoldDB" id="C7DGN6"/>
<dbReference type="Gene3D" id="1.10.287.130">
    <property type="match status" value="1"/>
</dbReference>
<evidence type="ECO:0000256" key="4">
    <source>
        <dbReference type="ARBA" id="ARBA00022679"/>
    </source>
</evidence>
<comment type="catalytic activity">
    <reaction evidence="1">
        <text>ATP + protein L-histidine = ADP + protein N-phospho-L-histidine.</text>
        <dbReference type="EC" id="2.7.13.3"/>
    </reaction>
</comment>
<dbReference type="InterPro" id="IPR003594">
    <property type="entry name" value="HATPase_dom"/>
</dbReference>
<keyword evidence="6" id="KW-0902">Two-component regulatory system</keyword>
<dbReference type="SUPFAM" id="SSF55781">
    <property type="entry name" value="GAF domain-like"/>
    <property type="match status" value="1"/>
</dbReference>
<evidence type="ECO:0000313" key="10">
    <source>
        <dbReference type="Proteomes" id="UP000332487"/>
    </source>
</evidence>
<dbReference type="GO" id="GO:0000155">
    <property type="term" value="F:phosphorelay sensor kinase activity"/>
    <property type="evidence" value="ECO:0007669"/>
    <property type="project" value="InterPro"/>
</dbReference>
<proteinExistence type="predicted"/>
<dbReference type="PRINTS" id="PR00344">
    <property type="entry name" value="BCTRLSENSOR"/>
</dbReference>
<reference evidence="9 10" key="2">
    <citation type="journal article" date="2010" name="Proc. Natl. Acad. Sci. U.S.A.">
        <title>Enigmatic, ultrasmall, uncultivated Archaea.</title>
        <authorList>
            <person name="Baker B.J."/>
            <person name="Comolli L.R."/>
            <person name="Dick G.J."/>
            <person name="Hauser L.J."/>
            <person name="Hyatt D."/>
            <person name="Dill B.D."/>
            <person name="Land M.L."/>
            <person name="Verberkmoes N.C."/>
            <person name="Hettich R.L."/>
            <person name="Banfield J.F."/>
        </authorList>
    </citation>
    <scope>NUCLEOTIDE SEQUENCE [LARGE SCALE GENOMIC DNA]</scope>
    <source>
        <strain evidence="9">ARMAN-2</strain>
    </source>
</reference>
<dbReference type="SUPFAM" id="SSF55874">
    <property type="entry name" value="ATPase domain of HSP90 chaperone/DNA topoisomerase II/histidine kinase"/>
    <property type="match status" value="1"/>
</dbReference>
<dbReference type="Gene3D" id="3.30.450.20">
    <property type="entry name" value="PAS domain"/>
    <property type="match status" value="1"/>
</dbReference>
<dbReference type="PROSITE" id="PS50109">
    <property type="entry name" value="HIS_KIN"/>
    <property type="match status" value="1"/>
</dbReference>
<dbReference type="FunFam" id="3.30.565.10:FF:000010">
    <property type="entry name" value="Sensor histidine kinase RcsC"/>
    <property type="match status" value="1"/>
</dbReference>
<keyword evidence="5 9" id="KW-0418">Kinase</keyword>
<dbReference type="PANTHER" id="PTHR43047">
    <property type="entry name" value="TWO-COMPONENT HISTIDINE PROTEIN KINASE"/>
    <property type="match status" value="1"/>
</dbReference>
<name>C7DGN6_MICA2</name>
<feature type="domain" description="Histidine kinase" evidence="7">
    <location>
        <begin position="513"/>
        <end position="735"/>
    </location>
</feature>
<keyword evidence="10" id="KW-1185">Reference proteome</keyword>
<feature type="domain" description="PAS" evidence="8">
    <location>
        <begin position="368"/>
        <end position="413"/>
    </location>
</feature>
<dbReference type="Gene3D" id="3.30.565.10">
    <property type="entry name" value="Histidine kinase-like ATPase, C-terminal domain"/>
    <property type="match status" value="1"/>
</dbReference>
<dbReference type="CDD" id="cd16922">
    <property type="entry name" value="HATPase_EvgS-ArcB-TorS-like"/>
    <property type="match status" value="1"/>
</dbReference>
<dbReference type="EMBL" id="GG697238">
    <property type="protein sequence ID" value="EET90383.1"/>
    <property type="molecule type" value="Genomic_DNA"/>
</dbReference>
<dbReference type="PANTHER" id="PTHR43047:SF72">
    <property type="entry name" value="OSMOSENSING HISTIDINE PROTEIN KINASE SLN1"/>
    <property type="match status" value="1"/>
</dbReference>
<dbReference type="InterPro" id="IPR003018">
    <property type="entry name" value="GAF"/>
</dbReference>
<dbReference type="Pfam" id="PF02518">
    <property type="entry name" value="HATPase_c"/>
    <property type="match status" value="1"/>
</dbReference>
<dbReference type="CDD" id="cd00082">
    <property type="entry name" value="HisKA"/>
    <property type="match status" value="1"/>
</dbReference>
<dbReference type="InterPro" id="IPR029016">
    <property type="entry name" value="GAF-like_dom_sf"/>
</dbReference>
<dbReference type="InterPro" id="IPR000014">
    <property type="entry name" value="PAS"/>
</dbReference>
<dbReference type="CDD" id="cd00130">
    <property type="entry name" value="PAS"/>
    <property type="match status" value="1"/>
</dbReference>
<dbReference type="FunFam" id="1.10.287.130:FF:000001">
    <property type="entry name" value="Two-component sensor histidine kinase"/>
    <property type="match status" value="1"/>
</dbReference>
<reference evidence="9 10" key="1">
    <citation type="journal article" date="2009" name="Genome Biol.">
        <title>Community-wide analysis of microbial genome sequence signatures.</title>
        <authorList>
            <person name="Dick G.J."/>
            <person name="Andersson A.F."/>
            <person name="Baker B.J."/>
            <person name="Simmons S.L."/>
            <person name="Thomas B.C."/>
            <person name="Yelton A.P."/>
            <person name="Banfield J.F."/>
        </authorList>
    </citation>
    <scope>NUCLEOTIDE SEQUENCE [LARGE SCALE GENOMIC DNA]</scope>
    <source>
        <strain evidence="9">ARMAN-2</strain>
    </source>
</reference>
<dbReference type="InterPro" id="IPR005467">
    <property type="entry name" value="His_kinase_dom"/>
</dbReference>
<dbReference type="EC" id="2.7.13.3" evidence="2"/>
<evidence type="ECO:0000256" key="3">
    <source>
        <dbReference type="ARBA" id="ARBA00022553"/>
    </source>
</evidence>
<dbReference type="InterPro" id="IPR036890">
    <property type="entry name" value="HATPase_C_sf"/>
</dbReference>
<dbReference type="InterPro" id="IPR036097">
    <property type="entry name" value="HisK_dim/P_sf"/>
</dbReference>
<evidence type="ECO:0000259" key="8">
    <source>
        <dbReference type="PROSITE" id="PS50112"/>
    </source>
</evidence>
<organism evidence="9 10">
    <name type="scientific">Candidatus Micrarchaeum acidiphilum ARMAN-2</name>
    <dbReference type="NCBI Taxonomy" id="425595"/>
    <lineage>
        <taxon>Archaea</taxon>
        <taxon>Candidatus Micrarchaeota</taxon>
        <taxon>Candidatus Micrarchaeia</taxon>
        <taxon>Candidatus Micrarchaeales</taxon>
        <taxon>Candidatus Micrarchaeaceae</taxon>
        <taxon>Candidatus Micrarchaeum</taxon>
    </lineage>
</organism>
<accession>C7DGN6</accession>
<dbReference type="GO" id="GO:0009927">
    <property type="term" value="F:histidine phosphotransfer kinase activity"/>
    <property type="evidence" value="ECO:0007669"/>
    <property type="project" value="TreeGrafter"/>
</dbReference>
<keyword evidence="3" id="KW-0597">Phosphoprotein</keyword>
<dbReference type="GO" id="GO:0005886">
    <property type="term" value="C:plasma membrane"/>
    <property type="evidence" value="ECO:0007669"/>
    <property type="project" value="TreeGrafter"/>
</dbReference>
<dbReference type="SMART" id="SM00091">
    <property type="entry name" value="PAS"/>
    <property type="match status" value="1"/>
</dbReference>
<dbReference type="Pfam" id="PF00512">
    <property type="entry name" value="HisKA"/>
    <property type="match status" value="1"/>
</dbReference>
<evidence type="ECO:0000256" key="6">
    <source>
        <dbReference type="ARBA" id="ARBA00023012"/>
    </source>
</evidence>
<dbReference type="SUPFAM" id="SSF47384">
    <property type="entry name" value="Homodimeric domain of signal transducing histidine kinase"/>
    <property type="match status" value="1"/>
</dbReference>
<evidence type="ECO:0000256" key="2">
    <source>
        <dbReference type="ARBA" id="ARBA00012438"/>
    </source>
</evidence>
<dbReference type="InterPro" id="IPR003661">
    <property type="entry name" value="HisK_dim/P_dom"/>
</dbReference>
<dbReference type="Gene3D" id="3.30.450.40">
    <property type="match status" value="1"/>
</dbReference>
<dbReference type="Pfam" id="PF13426">
    <property type="entry name" value="PAS_9"/>
    <property type="match status" value="1"/>
</dbReference>
<dbReference type="InterPro" id="IPR035965">
    <property type="entry name" value="PAS-like_dom_sf"/>
</dbReference>
<dbReference type="PROSITE" id="PS50112">
    <property type="entry name" value="PAS"/>
    <property type="match status" value="1"/>
</dbReference>
<dbReference type="SMART" id="SM00388">
    <property type="entry name" value="HisKA"/>
    <property type="match status" value="1"/>
</dbReference>